<keyword evidence="3 7" id="KW-0698">rRNA processing</keyword>
<comment type="subcellular location">
    <subcellularLocation>
        <location evidence="7">Cytoplasm</location>
    </subcellularLocation>
</comment>
<gene>
    <name evidence="7 8" type="primary">rsmH</name>
    <name evidence="8" type="ORF">P271_266</name>
</gene>
<keyword evidence="2 7" id="KW-0963">Cytoplasm</keyword>
<dbReference type="GO" id="GO:0070475">
    <property type="term" value="P:rRNA base methylation"/>
    <property type="evidence" value="ECO:0007669"/>
    <property type="project" value="UniProtKB-UniRule"/>
</dbReference>
<feature type="binding site" evidence="7">
    <location>
        <begin position="34"/>
        <end position="36"/>
    </location>
    <ligand>
        <name>S-adenosyl-L-methionine</name>
        <dbReference type="ChEBI" id="CHEBI:59789"/>
    </ligand>
</feature>
<dbReference type="Gene3D" id="3.40.50.150">
    <property type="entry name" value="Vaccinia Virus protein VP39"/>
    <property type="match status" value="1"/>
</dbReference>
<keyword evidence="4 7" id="KW-0489">Methyltransferase</keyword>
<dbReference type="SUPFAM" id="SSF53335">
    <property type="entry name" value="S-adenosyl-L-methionine-dependent methyltransferases"/>
    <property type="match status" value="1"/>
</dbReference>
<dbReference type="AlphaFoldDB" id="A0A084U396"/>
<reference evidence="8 9" key="1">
    <citation type="journal article" date="2014" name="PLoS ONE">
        <title>Reduction of Hydrogen Peroxide Accumulation and Toxicity by a Catalase from Mycoplasma iowae.</title>
        <authorList>
            <person name="Pritchard R.E."/>
            <person name="Prassinos A.J."/>
            <person name="Osborne J.D."/>
            <person name="Raviv Z."/>
            <person name="Balish M.F."/>
        </authorList>
    </citation>
    <scope>NUCLEOTIDE SEQUENCE [LARGE SCALE GENOMIC DNA]</scope>
    <source>
        <strain evidence="8 9">DK-CPA</strain>
    </source>
</reference>
<feature type="binding site" evidence="7">
    <location>
        <position position="108"/>
    </location>
    <ligand>
        <name>S-adenosyl-L-methionine</name>
        <dbReference type="ChEBI" id="CHEBI:59789"/>
    </ligand>
</feature>
<dbReference type="EMBL" id="AWQU01000083">
    <property type="protein sequence ID" value="KFB07432.1"/>
    <property type="molecule type" value="Genomic_DNA"/>
</dbReference>
<organism evidence="8 9">
    <name type="scientific">Malacoplasma iowae DK-CPA</name>
    <dbReference type="NCBI Taxonomy" id="1394179"/>
    <lineage>
        <taxon>Bacteria</taxon>
        <taxon>Bacillati</taxon>
        <taxon>Mycoplasmatota</taxon>
        <taxon>Mycoplasmoidales</taxon>
        <taxon>Mycoplasmoidaceae</taxon>
        <taxon>Malacoplasma</taxon>
    </lineage>
</organism>
<feature type="binding site" evidence="7">
    <location>
        <position position="80"/>
    </location>
    <ligand>
        <name>S-adenosyl-L-methionine</name>
        <dbReference type="ChEBI" id="CHEBI:59789"/>
    </ligand>
</feature>
<evidence type="ECO:0000256" key="5">
    <source>
        <dbReference type="ARBA" id="ARBA00022679"/>
    </source>
</evidence>
<dbReference type="GeneID" id="96866972"/>
<evidence type="ECO:0000256" key="3">
    <source>
        <dbReference type="ARBA" id="ARBA00022552"/>
    </source>
</evidence>
<keyword evidence="9" id="KW-1185">Reference proteome</keyword>
<dbReference type="SUPFAM" id="SSF81799">
    <property type="entry name" value="Putative methyltransferase TM0872, insert domain"/>
    <property type="match status" value="1"/>
</dbReference>
<dbReference type="Gene3D" id="1.10.150.170">
    <property type="entry name" value="Putative methyltransferase TM0872, insert domain"/>
    <property type="match status" value="1"/>
</dbReference>
<proteinExistence type="inferred from homology"/>
<dbReference type="HAMAP" id="MF_01007">
    <property type="entry name" value="16SrRNA_methyltr_H"/>
    <property type="match status" value="1"/>
</dbReference>
<evidence type="ECO:0000313" key="8">
    <source>
        <dbReference type="EMBL" id="KFB07432.1"/>
    </source>
</evidence>
<comment type="function">
    <text evidence="7">Specifically methylates the N4 position of cytidine in position 1402 (C1402) of 16S rRNA.</text>
</comment>
<comment type="caution">
    <text evidence="8">The sequence shown here is derived from an EMBL/GenBank/DDBJ whole genome shotgun (WGS) entry which is preliminary data.</text>
</comment>
<dbReference type="GO" id="GO:0005737">
    <property type="term" value="C:cytoplasm"/>
    <property type="evidence" value="ECO:0007669"/>
    <property type="project" value="UniProtKB-SubCell"/>
</dbReference>
<feature type="binding site" evidence="7">
    <location>
        <position position="54"/>
    </location>
    <ligand>
        <name>S-adenosyl-L-methionine</name>
        <dbReference type="ChEBI" id="CHEBI:59789"/>
    </ligand>
</feature>
<sequence>MKHNEHYSVQKDNAISNLNIKPDGIYVDCTFGRGGHSLEILKLLNKKGKLISIDRDKDAYDYYLNSFPKYENHIFVCDKFSNLDQILKDNNIDKVNGFLYDFGVSSPQLDNKDRGFSYKLDARLDMRMNQEDKLDALYVVNNYSKSDLINIFRKYGEINNPVYVVNAILENRQKKPIYSTLELSEIIKNSVHKKELYQKKHYARKYFQAIRMEVNDELNEIKKSITIALNHLEHKGRIVTISFHSLEEKTIKNCYLEKNTNFIPKEIPINNLKNEFKIINVKQKRATKEETEINHRSRSSLIKVIERN</sequence>
<evidence type="ECO:0000256" key="2">
    <source>
        <dbReference type="ARBA" id="ARBA00022490"/>
    </source>
</evidence>
<evidence type="ECO:0000256" key="6">
    <source>
        <dbReference type="ARBA" id="ARBA00022691"/>
    </source>
</evidence>
<dbReference type="PIRSF" id="PIRSF004486">
    <property type="entry name" value="MraW"/>
    <property type="match status" value="1"/>
</dbReference>
<accession>A0A084U396</accession>
<dbReference type="Pfam" id="PF01795">
    <property type="entry name" value="Methyltransf_5"/>
    <property type="match status" value="1"/>
</dbReference>
<comment type="catalytic activity">
    <reaction evidence="7">
        <text>cytidine(1402) in 16S rRNA + S-adenosyl-L-methionine = N(4)-methylcytidine(1402) in 16S rRNA + S-adenosyl-L-homocysteine + H(+)</text>
        <dbReference type="Rhea" id="RHEA:42928"/>
        <dbReference type="Rhea" id="RHEA-COMP:10286"/>
        <dbReference type="Rhea" id="RHEA-COMP:10287"/>
        <dbReference type="ChEBI" id="CHEBI:15378"/>
        <dbReference type="ChEBI" id="CHEBI:57856"/>
        <dbReference type="ChEBI" id="CHEBI:59789"/>
        <dbReference type="ChEBI" id="CHEBI:74506"/>
        <dbReference type="ChEBI" id="CHEBI:82748"/>
        <dbReference type="EC" id="2.1.1.199"/>
    </reaction>
</comment>
<dbReference type="NCBIfam" id="TIGR00006">
    <property type="entry name" value="16S rRNA (cytosine(1402)-N(4))-methyltransferase RsmH"/>
    <property type="match status" value="1"/>
</dbReference>
<dbReference type="InterPro" id="IPR023397">
    <property type="entry name" value="SAM-dep_MeTrfase_MraW_recog"/>
</dbReference>
<evidence type="ECO:0000313" key="9">
    <source>
        <dbReference type="Proteomes" id="UP000028523"/>
    </source>
</evidence>
<protein>
    <recommendedName>
        <fullName evidence="7">Ribosomal RNA small subunit methyltransferase H</fullName>
        <ecNumber evidence="7">2.1.1.199</ecNumber>
    </recommendedName>
    <alternativeName>
        <fullName evidence="7">16S rRNA m(4)C1402 methyltransferase</fullName>
    </alternativeName>
    <alternativeName>
        <fullName evidence="7">rRNA (cytosine-N(4)-)-methyltransferase RsmH</fullName>
    </alternativeName>
</protein>
<evidence type="ECO:0000256" key="1">
    <source>
        <dbReference type="ARBA" id="ARBA00010396"/>
    </source>
</evidence>
<dbReference type="InterPro" id="IPR029063">
    <property type="entry name" value="SAM-dependent_MTases_sf"/>
</dbReference>
<keyword evidence="5 7" id="KW-0808">Transferase</keyword>
<dbReference type="GO" id="GO:0071424">
    <property type="term" value="F:rRNA (cytosine-N4-)-methyltransferase activity"/>
    <property type="evidence" value="ECO:0007669"/>
    <property type="project" value="UniProtKB-UniRule"/>
</dbReference>
<name>A0A084U396_MALIO</name>
<dbReference type="PANTHER" id="PTHR11265">
    <property type="entry name" value="S-ADENOSYL-METHYLTRANSFERASE MRAW"/>
    <property type="match status" value="1"/>
</dbReference>
<dbReference type="InterPro" id="IPR002903">
    <property type="entry name" value="RsmH"/>
</dbReference>
<evidence type="ECO:0000256" key="4">
    <source>
        <dbReference type="ARBA" id="ARBA00022603"/>
    </source>
</evidence>
<feature type="binding site" evidence="7">
    <location>
        <position position="101"/>
    </location>
    <ligand>
        <name>S-adenosyl-L-methionine</name>
        <dbReference type="ChEBI" id="CHEBI:59789"/>
    </ligand>
</feature>
<dbReference type="Proteomes" id="UP000028523">
    <property type="component" value="Unassembled WGS sequence"/>
</dbReference>
<keyword evidence="6 7" id="KW-0949">S-adenosyl-L-methionine</keyword>
<dbReference type="RefSeq" id="WP_004025203.1">
    <property type="nucleotide sequence ID" value="NZ_AWQU01000083.1"/>
</dbReference>
<evidence type="ECO:0000256" key="7">
    <source>
        <dbReference type="HAMAP-Rule" id="MF_01007"/>
    </source>
</evidence>
<dbReference type="EC" id="2.1.1.199" evidence="7"/>
<comment type="similarity">
    <text evidence="1 7">Belongs to the methyltransferase superfamily. RsmH family.</text>
</comment>
<dbReference type="PANTHER" id="PTHR11265:SF0">
    <property type="entry name" value="12S RRNA N4-METHYLCYTIDINE METHYLTRANSFERASE"/>
    <property type="match status" value="1"/>
</dbReference>